<accession>A0A6C0M2C1</accession>
<feature type="region of interest" description="Disordered" evidence="1">
    <location>
        <begin position="281"/>
        <end position="327"/>
    </location>
</feature>
<organism evidence="2">
    <name type="scientific">viral metagenome</name>
    <dbReference type="NCBI Taxonomy" id="1070528"/>
    <lineage>
        <taxon>unclassified sequences</taxon>
        <taxon>metagenomes</taxon>
        <taxon>organismal metagenomes</taxon>
    </lineage>
</organism>
<dbReference type="EMBL" id="MN740631">
    <property type="protein sequence ID" value="QHU36780.1"/>
    <property type="molecule type" value="Genomic_DNA"/>
</dbReference>
<feature type="compositionally biased region" description="Basic residues" evidence="1">
    <location>
        <begin position="302"/>
        <end position="327"/>
    </location>
</feature>
<sequence>MPPRVFIIASHGSMPMEEDKSLLSLPVMGQAKFKRAAKFKSPVDMFTTASFGCSFVSDLRCDEPFVDFVRELDRHRLAMKTQSTQPTHPQLRELIKHTLVHTRDLPQHADVRTQAENKIRCHKKGRWMTDLFLFGTNPALPVIESVTMYDMETGELKDVHREFGLVKKKKIAATRAMRPHQPDHVAMLEAAKMSAESELAALKAQRADPFFIEMKASRVQSIDDTIACMHKESKFEYPAKMKKSKGRIKLSDLLHNGINEIDPDNDFVVIYACRVPDEGLLGAQTSPRDSSDSEKSVGGTRSNKKQNQKQNQRHIHQHRRKTCKRRS</sequence>
<name>A0A6C0M2C1_9ZZZZ</name>
<proteinExistence type="predicted"/>
<evidence type="ECO:0000256" key="1">
    <source>
        <dbReference type="SAM" id="MobiDB-lite"/>
    </source>
</evidence>
<reference evidence="2" key="1">
    <citation type="journal article" date="2020" name="Nature">
        <title>Giant virus diversity and host interactions through global metagenomics.</title>
        <authorList>
            <person name="Schulz F."/>
            <person name="Roux S."/>
            <person name="Paez-Espino D."/>
            <person name="Jungbluth S."/>
            <person name="Walsh D.A."/>
            <person name="Denef V.J."/>
            <person name="McMahon K.D."/>
            <person name="Konstantinidis K.T."/>
            <person name="Eloe-Fadrosh E.A."/>
            <person name="Kyrpides N.C."/>
            <person name="Woyke T."/>
        </authorList>
    </citation>
    <scope>NUCLEOTIDE SEQUENCE</scope>
    <source>
        <strain evidence="2">GVMAG-S-1035124-57</strain>
    </source>
</reference>
<evidence type="ECO:0000313" key="2">
    <source>
        <dbReference type="EMBL" id="QHU36780.1"/>
    </source>
</evidence>
<dbReference type="AlphaFoldDB" id="A0A6C0M2C1"/>
<protein>
    <submittedName>
        <fullName evidence="2">Uncharacterized protein</fullName>
    </submittedName>
</protein>